<keyword evidence="4" id="KW-1185">Reference proteome</keyword>
<keyword evidence="1" id="KW-0378">Hydrolase</keyword>
<dbReference type="Pfam" id="PF00326">
    <property type="entry name" value="Peptidase_S9"/>
    <property type="match status" value="1"/>
</dbReference>
<dbReference type="InterPro" id="IPR050261">
    <property type="entry name" value="FrsA_esterase"/>
</dbReference>
<dbReference type="AlphaFoldDB" id="A0A7V7RJE0"/>
<comment type="caution">
    <text evidence="3">The sequence shown here is derived from an EMBL/GenBank/DDBJ whole genome shotgun (WGS) entry which is preliminary data.</text>
</comment>
<dbReference type="RefSeq" id="WP_151575190.1">
    <property type="nucleotide sequence ID" value="NZ_WBOT01000006.1"/>
</dbReference>
<reference evidence="3 4" key="1">
    <citation type="journal article" date="2014" name="Arch. Microbiol.">
        <title>Bacillus mesophilum sp. nov., strain IITR-54T, a novel 4-chlorobiphenyl dechlorinating bacterium.</title>
        <authorList>
            <person name="Manickam N."/>
            <person name="Singh N.K."/>
            <person name="Bajaj A."/>
            <person name="Kumar R.M."/>
            <person name="Kaur G."/>
            <person name="Kaur N."/>
            <person name="Bala M."/>
            <person name="Kumar A."/>
            <person name="Mayilraj S."/>
        </authorList>
    </citation>
    <scope>NUCLEOTIDE SEQUENCE [LARGE SCALE GENOMIC DNA]</scope>
    <source>
        <strain evidence="3 4">IITR-54</strain>
    </source>
</reference>
<dbReference type="PANTHER" id="PTHR22946:SF9">
    <property type="entry name" value="POLYKETIDE TRANSFERASE AF380"/>
    <property type="match status" value="1"/>
</dbReference>
<sequence length="255" mass="29106">MICVEHRVISTIPALHVAKQDLAQKKLPLVFFIHGFTSAKEHNLHYAYLLAEEGYRVIMPDVLYHGERHQGYNEAELSLRFWEIVLHTIGELNILKDELEHEGLIDLNKIGLAGTSMGGIITLGALSTYQWIKAAVSLMGMPYYEKFAEMQISHLKQKGVKIPLSEAEIAQLFSQIKEFDLSGQPEKLNGRPLLFWHGVKDQTVPYAPAHQFFESLLPMYDSFPEKLQFITDQRAGHKVSREGLLATVDWFKKFV</sequence>
<dbReference type="InterPro" id="IPR029058">
    <property type="entry name" value="AB_hydrolase_fold"/>
</dbReference>
<dbReference type="InterPro" id="IPR001375">
    <property type="entry name" value="Peptidase_S9_cat"/>
</dbReference>
<dbReference type="PANTHER" id="PTHR22946">
    <property type="entry name" value="DIENELACTONE HYDROLASE DOMAIN-CONTAINING PROTEIN-RELATED"/>
    <property type="match status" value="1"/>
</dbReference>
<dbReference type="OrthoDB" id="31158at2"/>
<organism evidence="3 4">
    <name type="scientific">Bacillus mesophilum</name>
    <dbReference type="NCBI Taxonomy" id="1071718"/>
    <lineage>
        <taxon>Bacteria</taxon>
        <taxon>Bacillati</taxon>
        <taxon>Bacillota</taxon>
        <taxon>Bacilli</taxon>
        <taxon>Bacillales</taxon>
        <taxon>Bacillaceae</taxon>
        <taxon>Bacillus</taxon>
    </lineage>
</organism>
<name>A0A7V7RJE0_9BACI</name>
<feature type="domain" description="Peptidase S9 prolyl oligopeptidase catalytic" evidence="2">
    <location>
        <begin position="88"/>
        <end position="251"/>
    </location>
</feature>
<dbReference type="Gene3D" id="3.40.50.1820">
    <property type="entry name" value="alpha/beta hydrolase"/>
    <property type="match status" value="1"/>
</dbReference>
<dbReference type="GO" id="GO:0008236">
    <property type="term" value="F:serine-type peptidase activity"/>
    <property type="evidence" value="ECO:0007669"/>
    <property type="project" value="InterPro"/>
</dbReference>
<accession>A0A7V7RJE0</accession>
<dbReference type="SUPFAM" id="SSF53474">
    <property type="entry name" value="alpha/beta-Hydrolases"/>
    <property type="match status" value="1"/>
</dbReference>
<dbReference type="GO" id="GO:0052689">
    <property type="term" value="F:carboxylic ester hydrolase activity"/>
    <property type="evidence" value="ECO:0007669"/>
    <property type="project" value="UniProtKB-ARBA"/>
</dbReference>
<dbReference type="Proteomes" id="UP000441354">
    <property type="component" value="Unassembled WGS sequence"/>
</dbReference>
<evidence type="ECO:0000313" key="3">
    <source>
        <dbReference type="EMBL" id="KAB2330896.1"/>
    </source>
</evidence>
<evidence type="ECO:0000256" key="1">
    <source>
        <dbReference type="ARBA" id="ARBA00022801"/>
    </source>
</evidence>
<proteinExistence type="predicted"/>
<gene>
    <name evidence="3" type="ORF">F7732_16945</name>
</gene>
<evidence type="ECO:0000313" key="4">
    <source>
        <dbReference type="Proteomes" id="UP000441354"/>
    </source>
</evidence>
<protein>
    <submittedName>
        <fullName evidence="3">Prolyl oligopeptidase family serine peptidase</fullName>
    </submittedName>
</protein>
<evidence type="ECO:0000259" key="2">
    <source>
        <dbReference type="Pfam" id="PF00326"/>
    </source>
</evidence>
<dbReference type="GO" id="GO:0006508">
    <property type="term" value="P:proteolysis"/>
    <property type="evidence" value="ECO:0007669"/>
    <property type="project" value="InterPro"/>
</dbReference>
<dbReference type="EMBL" id="WBOT01000006">
    <property type="protein sequence ID" value="KAB2330896.1"/>
    <property type="molecule type" value="Genomic_DNA"/>
</dbReference>